<gene>
    <name evidence="2" type="ORF">E2C01_078124</name>
</gene>
<comment type="caution">
    <text evidence="2">The sequence shown here is derived from an EMBL/GenBank/DDBJ whole genome shotgun (WGS) entry which is preliminary data.</text>
</comment>
<dbReference type="EMBL" id="VSRR010062463">
    <property type="protein sequence ID" value="MPC83415.1"/>
    <property type="molecule type" value="Genomic_DNA"/>
</dbReference>
<feature type="region of interest" description="Disordered" evidence="1">
    <location>
        <begin position="1"/>
        <end position="27"/>
    </location>
</feature>
<reference evidence="2 3" key="1">
    <citation type="submission" date="2019-05" db="EMBL/GenBank/DDBJ databases">
        <title>Another draft genome of Portunus trituberculatus and its Hox gene families provides insights of decapod evolution.</title>
        <authorList>
            <person name="Jeong J.-H."/>
            <person name="Song I."/>
            <person name="Kim S."/>
            <person name="Choi T."/>
            <person name="Kim D."/>
            <person name="Ryu S."/>
            <person name="Kim W."/>
        </authorList>
    </citation>
    <scope>NUCLEOTIDE SEQUENCE [LARGE SCALE GENOMIC DNA]</scope>
    <source>
        <tissue evidence="2">Muscle</tissue>
    </source>
</reference>
<accession>A0A5B7IM26</accession>
<evidence type="ECO:0000313" key="3">
    <source>
        <dbReference type="Proteomes" id="UP000324222"/>
    </source>
</evidence>
<dbReference type="AlphaFoldDB" id="A0A5B7IM26"/>
<evidence type="ECO:0000313" key="2">
    <source>
        <dbReference type="EMBL" id="MPC83415.1"/>
    </source>
</evidence>
<sequence>MVPRARVREGWAGQDVRRQGGSGGEAPREVWRERMLLMRLSEGEETQDTHLSHILLPNAVLLGGIRMVQHVMPPPWCILMGMS</sequence>
<organism evidence="2 3">
    <name type="scientific">Portunus trituberculatus</name>
    <name type="common">Swimming crab</name>
    <name type="synonym">Neptunus trituberculatus</name>
    <dbReference type="NCBI Taxonomy" id="210409"/>
    <lineage>
        <taxon>Eukaryota</taxon>
        <taxon>Metazoa</taxon>
        <taxon>Ecdysozoa</taxon>
        <taxon>Arthropoda</taxon>
        <taxon>Crustacea</taxon>
        <taxon>Multicrustacea</taxon>
        <taxon>Malacostraca</taxon>
        <taxon>Eumalacostraca</taxon>
        <taxon>Eucarida</taxon>
        <taxon>Decapoda</taxon>
        <taxon>Pleocyemata</taxon>
        <taxon>Brachyura</taxon>
        <taxon>Eubrachyura</taxon>
        <taxon>Portunoidea</taxon>
        <taxon>Portunidae</taxon>
        <taxon>Portuninae</taxon>
        <taxon>Portunus</taxon>
    </lineage>
</organism>
<protein>
    <submittedName>
        <fullName evidence="2">Uncharacterized protein</fullName>
    </submittedName>
</protein>
<name>A0A5B7IM26_PORTR</name>
<proteinExistence type="predicted"/>
<dbReference type="Proteomes" id="UP000324222">
    <property type="component" value="Unassembled WGS sequence"/>
</dbReference>
<keyword evidence="3" id="KW-1185">Reference proteome</keyword>
<evidence type="ECO:0000256" key="1">
    <source>
        <dbReference type="SAM" id="MobiDB-lite"/>
    </source>
</evidence>